<dbReference type="Proteomes" id="UP001056120">
    <property type="component" value="Linkage Group LG26"/>
</dbReference>
<reference evidence="2" key="1">
    <citation type="journal article" date="2022" name="Mol. Ecol. Resour.">
        <title>The genomes of chicory, endive, great burdock and yacon provide insights into Asteraceae palaeo-polyploidization history and plant inulin production.</title>
        <authorList>
            <person name="Fan W."/>
            <person name="Wang S."/>
            <person name="Wang H."/>
            <person name="Wang A."/>
            <person name="Jiang F."/>
            <person name="Liu H."/>
            <person name="Zhao H."/>
            <person name="Xu D."/>
            <person name="Zhang Y."/>
        </authorList>
    </citation>
    <scope>NUCLEOTIDE SEQUENCE [LARGE SCALE GENOMIC DNA]</scope>
    <source>
        <strain evidence="2">cv. Yunnan</strain>
    </source>
</reference>
<accession>A0ACB8ZAG2</accession>
<evidence type="ECO:0000313" key="1">
    <source>
        <dbReference type="EMBL" id="KAI3694972.1"/>
    </source>
</evidence>
<name>A0ACB8ZAG2_9ASTR</name>
<proteinExistence type="predicted"/>
<gene>
    <name evidence="1" type="ORF">L1987_77958</name>
</gene>
<keyword evidence="2" id="KW-1185">Reference proteome</keyword>
<comment type="caution">
    <text evidence="1">The sequence shown here is derived from an EMBL/GenBank/DDBJ whole genome shotgun (WGS) entry which is preliminary data.</text>
</comment>
<evidence type="ECO:0000313" key="2">
    <source>
        <dbReference type="Proteomes" id="UP001056120"/>
    </source>
</evidence>
<organism evidence="1 2">
    <name type="scientific">Smallanthus sonchifolius</name>
    <dbReference type="NCBI Taxonomy" id="185202"/>
    <lineage>
        <taxon>Eukaryota</taxon>
        <taxon>Viridiplantae</taxon>
        <taxon>Streptophyta</taxon>
        <taxon>Embryophyta</taxon>
        <taxon>Tracheophyta</taxon>
        <taxon>Spermatophyta</taxon>
        <taxon>Magnoliopsida</taxon>
        <taxon>eudicotyledons</taxon>
        <taxon>Gunneridae</taxon>
        <taxon>Pentapetalae</taxon>
        <taxon>asterids</taxon>
        <taxon>campanulids</taxon>
        <taxon>Asterales</taxon>
        <taxon>Asteraceae</taxon>
        <taxon>Asteroideae</taxon>
        <taxon>Heliantheae alliance</taxon>
        <taxon>Millerieae</taxon>
        <taxon>Smallanthus</taxon>
    </lineage>
</organism>
<protein>
    <submittedName>
        <fullName evidence="1">Uncharacterized protein</fullName>
    </submittedName>
</protein>
<sequence>MNPTWVFRKLTTKLPPWLSSLTSSHLSSPHFNLNQEHLCRLLSISGREANFKIGSSIHCSIIKNPQFYNPISNPYNFTIWNSLLFLYSKCGHLSDASKLFDEMPMRDVVSWNTIISGFFNKGLFSVGFDYFKMMYGSSGVPCVPCFDRGTITTIFSACEGREFYNVNKMIHTLVVLHGYERETTVANALITAYFCSGCFRSGRRVFVETSDRNVVTWTAMISGLAQNQFCEESLKVFVEMRRGLVLPNMLTYLSSLLACSGLQALKEGCQIHGLVVKLGMHLDLHIESALMDLYCKCSSVHDAWRIFESAQVLDEVSMTVILAGFAQNECEEEAAQVFVRMVKEGIEIDPNMVSAILGVFGGDTDTDTSLAFGKQIQFLVVKKGFGSNPYVSNGLSNMYSKCGELDESIKIFEKMDCKNAVSWNSMIAAFARHGNGYKAIELYNKMRQEGIKPTDITFLSLLHACSHVGLVTKGMEFLESMKNEYGISPRKEHYSCIVDMLGRAGFLNEARSFIELLPVKPDVQLWQALLGACSFHGNSAMGEYAATQLSVAAPDSPVPYILMANIYSSKGRWKERAETIRRMKKVGVAKDIGISCIEMEKRVHSFVVDDRTHPQTEVIFGVLLVLFRHLTDEGYVPDKRFILRYWRDDGDHNHEDDYHDGVASSCKIWMSNL</sequence>
<reference evidence="1 2" key="2">
    <citation type="journal article" date="2022" name="Mol. Ecol. Resour.">
        <title>The genomes of chicory, endive, great burdock and yacon provide insights into Asteraceae paleo-polyploidization history and plant inulin production.</title>
        <authorList>
            <person name="Fan W."/>
            <person name="Wang S."/>
            <person name="Wang H."/>
            <person name="Wang A."/>
            <person name="Jiang F."/>
            <person name="Liu H."/>
            <person name="Zhao H."/>
            <person name="Xu D."/>
            <person name="Zhang Y."/>
        </authorList>
    </citation>
    <scope>NUCLEOTIDE SEQUENCE [LARGE SCALE GENOMIC DNA]</scope>
    <source>
        <strain evidence="2">cv. Yunnan</strain>
        <tissue evidence="1">Leaves</tissue>
    </source>
</reference>
<dbReference type="EMBL" id="CM042043">
    <property type="protein sequence ID" value="KAI3694972.1"/>
    <property type="molecule type" value="Genomic_DNA"/>
</dbReference>